<protein>
    <submittedName>
        <fullName evidence="2">DsbA family oxidoreductase</fullName>
    </submittedName>
</protein>
<keyword evidence="3" id="KW-1185">Reference proteome</keyword>
<accession>A0A3M2MB49</accession>
<feature type="domain" description="DSBA-like thioredoxin" evidence="1">
    <location>
        <begin position="4"/>
        <end position="196"/>
    </location>
</feature>
<dbReference type="EMBL" id="RFFG01000010">
    <property type="protein sequence ID" value="RMI46103.1"/>
    <property type="molecule type" value="Genomic_DNA"/>
</dbReference>
<dbReference type="GO" id="GO:0016491">
    <property type="term" value="F:oxidoreductase activity"/>
    <property type="evidence" value="ECO:0007669"/>
    <property type="project" value="InterPro"/>
</dbReference>
<dbReference type="Proteomes" id="UP000282674">
    <property type="component" value="Unassembled WGS sequence"/>
</dbReference>
<dbReference type="AlphaFoldDB" id="A0A3M2MB49"/>
<proteinExistence type="predicted"/>
<evidence type="ECO:0000313" key="3">
    <source>
        <dbReference type="Proteomes" id="UP000282674"/>
    </source>
</evidence>
<dbReference type="PANTHER" id="PTHR13887">
    <property type="entry name" value="GLUTATHIONE S-TRANSFERASE KAPPA"/>
    <property type="match status" value="1"/>
</dbReference>
<dbReference type="PANTHER" id="PTHR13887:SF41">
    <property type="entry name" value="THIOREDOXIN SUPERFAMILY PROTEIN"/>
    <property type="match status" value="1"/>
</dbReference>
<dbReference type="OrthoDB" id="9799122at2"/>
<dbReference type="InterPro" id="IPR036249">
    <property type="entry name" value="Thioredoxin-like_sf"/>
</dbReference>
<evidence type="ECO:0000259" key="1">
    <source>
        <dbReference type="Pfam" id="PF01323"/>
    </source>
</evidence>
<dbReference type="Pfam" id="PF01323">
    <property type="entry name" value="DSBA"/>
    <property type="match status" value="1"/>
</dbReference>
<sequence length="202" mass="21374">MRAEVFFDVLCPWCYIGKRRLSAALKAVPGAEVVWRSRELGPDASSVPAGTAAELIASYQPSPEHAAARIEHIRTLGAAEGLALNLDKARPVNTFDAHRLIHLGASQGRADQVLERLLRGYHTEGLNIADTDVLRTLAADAGLTSDEVDEVLAGDAFADSVRADERRADELGVQGVPTLVTETGAAVSAVQGVEALTRLLGG</sequence>
<comment type="caution">
    <text evidence="2">The sequence shown here is derived from an EMBL/GenBank/DDBJ whole genome shotgun (WGS) entry which is preliminary data.</text>
</comment>
<dbReference type="InterPro" id="IPR001853">
    <property type="entry name" value="DSBA-like_thioredoxin_dom"/>
</dbReference>
<dbReference type="SUPFAM" id="SSF52833">
    <property type="entry name" value="Thioredoxin-like"/>
    <property type="match status" value="1"/>
</dbReference>
<gene>
    <name evidence="2" type="ORF">EBO15_07700</name>
</gene>
<evidence type="ECO:0000313" key="2">
    <source>
        <dbReference type="EMBL" id="RMI46103.1"/>
    </source>
</evidence>
<organism evidence="2 3">
    <name type="scientific">Actinomadura harenae</name>
    <dbReference type="NCBI Taxonomy" id="2483351"/>
    <lineage>
        <taxon>Bacteria</taxon>
        <taxon>Bacillati</taxon>
        <taxon>Actinomycetota</taxon>
        <taxon>Actinomycetes</taxon>
        <taxon>Streptosporangiales</taxon>
        <taxon>Thermomonosporaceae</taxon>
        <taxon>Actinomadura</taxon>
    </lineage>
</organism>
<dbReference type="RefSeq" id="WP_122193625.1">
    <property type="nucleotide sequence ID" value="NZ_JBHSKC010000013.1"/>
</dbReference>
<dbReference type="Gene3D" id="3.40.30.10">
    <property type="entry name" value="Glutaredoxin"/>
    <property type="match status" value="1"/>
</dbReference>
<name>A0A3M2MB49_9ACTN</name>
<reference evidence="2 3" key="1">
    <citation type="submission" date="2018-10" db="EMBL/GenBank/DDBJ databases">
        <title>Isolation from soil.</title>
        <authorList>
            <person name="Hu J."/>
        </authorList>
    </citation>
    <scope>NUCLEOTIDE SEQUENCE [LARGE SCALE GENOMIC DNA]</scope>
    <source>
        <strain evidence="2 3">NEAU-Ht49</strain>
    </source>
</reference>
<dbReference type="CDD" id="cd03024">
    <property type="entry name" value="DsbA_FrnE"/>
    <property type="match status" value="1"/>
</dbReference>